<evidence type="ECO:0000256" key="6">
    <source>
        <dbReference type="SAM" id="Phobius"/>
    </source>
</evidence>
<dbReference type="SUPFAM" id="SSF52096">
    <property type="entry name" value="ClpP/crotonase"/>
    <property type="match status" value="1"/>
</dbReference>
<proteinExistence type="inferred from homology"/>
<accession>A0AA35W866</accession>
<dbReference type="Gene3D" id="3.90.226.10">
    <property type="entry name" value="2-enoyl-CoA Hydratase, Chain A, domain 1"/>
    <property type="match status" value="2"/>
</dbReference>
<evidence type="ECO:0000259" key="7">
    <source>
        <dbReference type="Pfam" id="PF01343"/>
    </source>
</evidence>
<dbReference type="PANTHER" id="PTHR42987">
    <property type="entry name" value="PEPTIDASE S49"/>
    <property type="match status" value="1"/>
</dbReference>
<keyword evidence="9" id="KW-1185">Reference proteome</keyword>
<feature type="region of interest" description="Disordered" evidence="5">
    <location>
        <begin position="272"/>
        <end position="323"/>
    </location>
</feature>
<dbReference type="CDD" id="cd07023">
    <property type="entry name" value="S49_Sppa_N_C"/>
    <property type="match status" value="1"/>
</dbReference>
<feature type="domain" description="Peptidase S49" evidence="7">
    <location>
        <begin position="170"/>
        <end position="245"/>
    </location>
</feature>
<comment type="caution">
    <text evidence="8">The sequence shown here is derived from an EMBL/GenBank/DDBJ whole genome shotgun (WGS) entry which is preliminary data.</text>
</comment>
<dbReference type="AlphaFoldDB" id="A0AA35W866"/>
<dbReference type="InterPro" id="IPR047272">
    <property type="entry name" value="S49_SppA_C"/>
</dbReference>
<evidence type="ECO:0000313" key="8">
    <source>
        <dbReference type="EMBL" id="CAI8005425.1"/>
    </source>
</evidence>
<gene>
    <name evidence="8" type="ORF">GBAR_LOCUS4218</name>
</gene>
<evidence type="ECO:0000256" key="1">
    <source>
        <dbReference type="ARBA" id="ARBA00008683"/>
    </source>
</evidence>
<feature type="transmembrane region" description="Helical" evidence="6">
    <location>
        <begin position="20"/>
        <end position="42"/>
    </location>
</feature>
<evidence type="ECO:0000256" key="2">
    <source>
        <dbReference type="ARBA" id="ARBA00022670"/>
    </source>
</evidence>
<keyword evidence="2 8" id="KW-0645">Protease</keyword>
<protein>
    <submittedName>
        <fullName evidence="8">Protease MJ0651</fullName>
    </submittedName>
</protein>
<keyword evidence="6" id="KW-0472">Membrane</keyword>
<reference evidence="8" key="1">
    <citation type="submission" date="2023-03" db="EMBL/GenBank/DDBJ databases">
        <authorList>
            <person name="Steffen K."/>
            <person name="Cardenas P."/>
        </authorList>
    </citation>
    <scope>NUCLEOTIDE SEQUENCE</scope>
</reference>
<name>A0AA35W866_GEOBA</name>
<sequence>MLDRMTEIMRTLRRVLTSWYFAAPAAVILGLVIGAVIFFFAAPGKPAVGVINIPFTVIEDNSAFVIGQHLDYALEDDSIKAVVIALSSPGGGAASSERLYIHTRRLREEKPVVIVMHGMVASGGFMMAMGGNYSYALPSSLVGNVGVVGLSGGTIPPIFPEIITTTGPNKLTGGSRQHWVELIDRLKDRFAQTVIQERGDRLRMSEEELLQGNLYAGAEAVALGLVDGIGVTGDGVEKAAELAGIGRYDIVNVNAAVFEKFGWRAQLSYVPQPGTDADDADPDESNGAAGSTSSRDSETPEDQYRPPLTGALGQEQVNPLPDFPIEIGQPNLYYVYTGYGH</sequence>
<dbReference type="Pfam" id="PF01343">
    <property type="entry name" value="Peptidase_S49"/>
    <property type="match status" value="2"/>
</dbReference>
<dbReference type="EMBL" id="CASHTH010000611">
    <property type="protein sequence ID" value="CAI8005425.1"/>
    <property type="molecule type" value="Genomic_DNA"/>
</dbReference>
<dbReference type="Proteomes" id="UP001174909">
    <property type="component" value="Unassembled WGS sequence"/>
</dbReference>
<evidence type="ECO:0000256" key="4">
    <source>
        <dbReference type="ARBA" id="ARBA00022825"/>
    </source>
</evidence>
<organism evidence="8 9">
    <name type="scientific">Geodia barretti</name>
    <name type="common">Barrett's horny sponge</name>
    <dbReference type="NCBI Taxonomy" id="519541"/>
    <lineage>
        <taxon>Eukaryota</taxon>
        <taxon>Metazoa</taxon>
        <taxon>Porifera</taxon>
        <taxon>Demospongiae</taxon>
        <taxon>Heteroscleromorpha</taxon>
        <taxon>Tetractinellida</taxon>
        <taxon>Astrophorina</taxon>
        <taxon>Geodiidae</taxon>
        <taxon>Geodia</taxon>
    </lineage>
</organism>
<keyword evidence="6" id="KW-0812">Transmembrane</keyword>
<comment type="similarity">
    <text evidence="1">Belongs to the peptidase S49 family.</text>
</comment>
<dbReference type="GO" id="GO:0006508">
    <property type="term" value="P:proteolysis"/>
    <property type="evidence" value="ECO:0007669"/>
    <property type="project" value="UniProtKB-KW"/>
</dbReference>
<evidence type="ECO:0000256" key="3">
    <source>
        <dbReference type="ARBA" id="ARBA00022801"/>
    </source>
</evidence>
<dbReference type="PANTHER" id="PTHR42987:SF4">
    <property type="entry name" value="PROTEASE SOHB-RELATED"/>
    <property type="match status" value="1"/>
</dbReference>
<evidence type="ECO:0000313" key="9">
    <source>
        <dbReference type="Proteomes" id="UP001174909"/>
    </source>
</evidence>
<dbReference type="InterPro" id="IPR002142">
    <property type="entry name" value="Peptidase_S49"/>
</dbReference>
<feature type="compositionally biased region" description="Basic and acidic residues" evidence="5">
    <location>
        <begin position="295"/>
        <end position="304"/>
    </location>
</feature>
<keyword evidence="6" id="KW-1133">Transmembrane helix</keyword>
<dbReference type="InterPro" id="IPR029045">
    <property type="entry name" value="ClpP/crotonase-like_dom_sf"/>
</dbReference>
<keyword evidence="4" id="KW-0720">Serine protease</keyword>
<dbReference type="GO" id="GO:0008236">
    <property type="term" value="F:serine-type peptidase activity"/>
    <property type="evidence" value="ECO:0007669"/>
    <property type="project" value="UniProtKB-KW"/>
</dbReference>
<feature type="domain" description="Peptidase S49" evidence="7">
    <location>
        <begin position="106"/>
        <end position="148"/>
    </location>
</feature>
<evidence type="ECO:0000256" key="5">
    <source>
        <dbReference type="SAM" id="MobiDB-lite"/>
    </source>
</evidence>
<keyword evidence="3" id="KW-0378">Hydrolase</keyword>